<dbReference type="Gramene" id="KQK19490">
    <property type="protein sequence ID" value="KQK19490"/>
    <property type="gene ID" value="BRADI_1g48580v3"/>
</dbReference>
<keyword evidence="3" id="KW-0238">DNA-binding</keyword>
<accession>I1H0S9</accession>
<evidence type="ECO:0000313" key="8">
    <source>
        <dbReference type="EMBL" id="KQK19490.1"/>
    </source>
</evidence>
<evidence type="ECO:0000256" key="5">
    <source>
        <dbReference type="ARBA" id="ARBA00023242"/>
    </source>
</evidence>
<dbReference type="PANTHER" id="PTHR31719">
    <property type="entry name" value="NAC TRANSCRIPTION FACTOR 56"/>
    <property type="match status" value="1"/>
</dbReference>
<dbReference type="GO" id="GO:0003677">
    <property type="term" value="F:DNA binding"/>
    <property type="evidence" value="ECO:0007669"/>
    <property type="project" value="UniProtKB-KW"/>
</dbReference>
<feature type="region of interest" description="Disordered" evidence="6">
    <location>
        <begin position="169"/>
        <end position="200"/>
    </location>
</feature>
<dbReference type="GeneID" id="100823943"/>
<reference evidence="8" key="2">
    <citation type="submission" date="2017-06" db="EMBL/GenBank/DDBJ databases">
        <title>WGS assembly of Brachypodium distachyon.</title>
        <authorList>
            <consortium name="The International Brachypodium Initiative"/>
            <person name="Lucas S."/>
            <person name="Harmon-Smith M."/>
            <person name="Lail K."/>
            <person name="Tice H."/>
            <person name="Grimwood J."/>
            <person name="Bruce D."/>
            <person name="Barry K."/>
            <person name="Shu S."/>
            <person name="Lindquist E."/>
            <person name="Wang M."/>
            <person name="Pitluck S."/>
            <person name="Vogel J.P."/>
            <person name="Garvin D.F."/>
            <person name="Mockler T.C."/>
            <person name="Schmutz J."/>
            <person name="Rokhsar D."/>
            <person name="Bevan M.W."/>
        </authorList>
    </citation>
    <scope>NUCLEOTIDE SEQUENCE</scope>
    <source>
        <strain evidence="8">Bd21</strain>
    </source>
</reference>
<evidence type="ECO:0000259" key="7">
    <source>
        <dbReference type="PROSITE" id="PS51005"/>
    </source>
</evidence>
<dbReference type="PROSITE" id="PS51005">
    <property type="entry name" value="NAC"/>
    <property type="match status" value="1"/>
</dbReference>
<protein>
    <recommendedName>
        <fullName evidence="7">NAC domain-containing protein</fullName>
    </recommendedName>
</protein>
<dbReference type="OrthoDB" id="676820at2759"/>
<dbReference type="KEGG" id="bdi:100823943"/>
<dbReference type="AlphaFoldDB" id="I1H0S9"/>
<keyword evidence="4" id="KW-0804">Transcription</keyword>
<dbReference type="EMBL" id="CM000880">
    <property type="protein sequence ID" value="KQK19490.1"/>
    <property type="molecule type" value="Genomic_DNA"/>
</dbReference>
<evidence type="ECO:0000256" key="1">
    <source>
        <dbReference type="ARBA" id="ARBA00004123"/>
    </source>
</evidence>
<dbReference type="GO" id="GO:0006355">
    <property type="term" value="P:regulation of DNA-templated transcription"/>
    <property type="evidence" value="ECO:0007669"/>
    <property type="project" value="InterPro"/>
</dbReference>
<evidence type="ECO:0000256" key="6">
    <source>
        <dbReference type="SAM" id="MobiDB-lite"/>
    </source>
</evidence>
<dbReference type="eggNOG" id="ENOG502S02N">
    <property type="taxonomic scope" value="Eukaryota"/>
</dbReference>
<proteinExistence type="predicted"/>
<comment type="subcellular location">
    <subcellularLocation>
        <location evidence="1">Nucleus</location>
    </subcellularLocation>
</comment>
<dbReference type="Proteomes" id="UP000008810">
    <property type="component" value="Chromosome 1"/>
</dbReference>
<feature type="compositionally biased region" description="Acidic residues" evidence="6">
    <location>
        <begin position="188"/>
        <end position="200"/>
    </location>
</feature>
<reference evidence="9" key="3">
    <citation type="submission" date="2018-08" db="UniProtKB">
        <authorList>
            <consortium name="EnsemblPlants"/>
        </authorList>
    </citation>
    <scope>IDENTIFICATION</scope>
    <source>
        <strain evidence="9">cv. Bd21</strain>
    </source>
</reference>
<dbReference type="SUPFAM" id="SSF101941">
    <property type="entry name" value="NAC domain"/>
    <property type="match status" value="1"/>
</dbReference>
<keyword evidence="10" id="KW-1185">Reference proteome</keyword>
<dbReference type="PANTHER" id="PTHR31719:SF130">
    <property type="entry name" value="NAC DOMAIN-CONTAINING PROTEIN 18"/>
    <property type="match status" value="1"/>
</dbReference>
<dbReference type="STRING" id="15368.I1H0S9"/>
<dbReference type="Gene3D" id="2.170.150.80">
    <property type="entry name" value="NAC domain"/>
    <property type="match status" value="1"/>
</dbReference>
<reference evidence="8 9" key="1">
    <citation type="journal article" date="2010" name="Nature">
        <title>Genome sequencing and analysis of the model grass Brachypodium distachyon.</title>
        <authorList>
            <consortium name="International Brachypodium Initiative"/>
        </authorList>
    </citation>
    <scope>NUCLEOTIDE SEQUENCE [LARGE SCALE GENOMIC DNA]</scope>
    <source>
        <strain evidence="8 9">Bd21</strain>
    </source>
</reference>
<dbReference type="RefSeq" id="XP_003561060.1">
    <property type="nucleotide sequence ID" value="XM_003561012.1"/>
</dbReference>
<evidence type="ECO:0000313" key="9">
    <source>
        <dbReference type="EnsemblPlants" id="KQK19490"/>
    </source>
</evidence>
<dbReference type="HOGENOM" id="CLU_035664_9_0_1"/>
<dbReference type="EnsemblPlants" id="KQK19490">
    <property type="protein sequence ID" value="KQK19490"/>
    <property type="gene ID" value="BRADI_1g48580v3"/>
</dbReference>
<dbReference type="InterPro" id="IPR003441">
    <property type="entry name" value="NAC-dom"/>
</dbReference>
<dbReference type="GO" id="GO:0005634">
    <property type="term" value="C:nucleus"/>
    <property type="evidence" value="ECO:0007669"/>
    <property type="project" value="UniProtKB-SubCell"/>
</dbReference>
<dbReference type="InterPro" id="IPR036093">
    <property type="entry name" value="NAC_dom_sf"/>
</dbReference>
<dbReference type="Pfam" id="PF02365">
    <property type="entry name" value="NAM"/>
    <property type="match status" value="1"/>
</dbReference>
<evidence type="ECO:0000256" key="4">
    <source>
        <dbReference type="ARBA" id="ARBA00023163"/>
    </source>
</evidence>
<evidence type="ECO:0000313" key="10">
    <source>
        <dbReference type="Proteomes" id="UP000008810"/>
    </source>
</evidence>
<organism evidence="9">
    <name type="scientific">Brachypodium distachyon</name>
    <name type="common">Purple false brome</name>
    <name type="synonym">Trachynia distachya</name>
    <dbReference type="NCBI Taxonomy" id="15368"/>
    <lineage>
        <taxon>Eukaryota</taxon>
        <taxon>Viridiplantae</taxon>
        <taxon>Streptophyta</taxon>
        <taxon>Embryophyta</taxon>
        <taxon>Tracheophyta</taxon>
        <taxon>Spermatophyta</taxon>
        <taxon>Magnoliopsida</taxon>
        <taxon>Liliopsida</taxon>
        <taxon>Poales</taxon>
        <taxon>Poaceae</taxon>
        <taxon>BOP clade</taxon>
        <taxon>Pooideae</taxon>
        <taxon>Stipodae</taxon>
        <taxon>Brachypodieae</taxon>
        <taxon>Brachypodium</taxon>
    </lineage>
</organism>
<gene>
    <name evidence="9" type="primary">LOC100823943</name>
    <name evidence="8" type="ORF">BRADI_1g48580v3</name>
</gene>
<evidence type="ECO:0000256" key="2">
    <source>
        <dbReference type="ARBA" id="ARBA00023015"/>
    </source>
</evidence>
<dbReference type="OMA" id="APRCKRP"/>
<keyword evidence="5" id="KW-0539">Nucleus</keyword>
<evidence type="ECO:0000256" key="3">
    <source>
        <dbReference type="ARBA" id="ARBA00023125"/>
    </source>
</evidence>
<keyword evidence="2" id="KW-0805">Transcription regulation</keyword>
<feature type="domain" description="NAC" evidence="7">
    <location>
        <begin position="13"/>
        <end position="165"/>
    </location>
</feature>
<name>I1H0S9_BRADI</name>
<sequence length="200" mass="21743">MALPMAGGGLMGLPNGFRFVPTDEELTIHYLYKKAFSLPLPNNIIAVADLARIHPGDLPGNEAHGDKFFFSRPVPRCGRRARGAAAPGAAGVWKASGAEELVLVSPRRVPTALKQTLVFFSVDGRGVARTRWVMHEYRLHPNVLLATANNGRAVEDWVVCRVFQKATRAQRRGDGNPPSPISSCLTEEIGDEDSDEEIAS</sequence>